<gene>
    <name evidence="1" type="ORF">rCG_35685</name>
</gene>
<evidence type="ECO:0000313" key="2">
    <source>
        <dbReference type="Proteomes" id="UP000234681"/>
    </source>
</evidence>
<name>A6IJS8_RAT</name>
<evidence type="ECO:0000313" key="1">
    <source>
        <dbReference type="EMBL" id="EDL99991.1"/>
    </source>
</evidence>
<sequence length="38" mass="3926">MGSLGRVPYSASWGSSDGGFLPCFHLGLCEDHTGSSLP</sequence>
<reference evidence="2" key="1">
    <citation type="submission" date="2005-09" db="EMBL/GenBank/DDBJ databases">
        <authorList>
            <person name="Mural R.J."/>
            <person name="Li P.W."/>
            <person name="Adams M.D."/>
            <person name="Amanatides P.G."/>
            <person name="Baden-Tillson H."/>
            <person name="Barnstead M."/>
            <person name="Chin S.H."/>
            <person name="Dew I."/>
            <person name="Evans C.A."/>
            <person name="Ferriera S."/>
            <person name="Flanigan M."/>
            <person name="Fosler C."/>
            <person name="Glodek A."/>
            <person name="Gu Z."/>
            <person name="Holt R.A."/>
            <person name="Jennings D."/>
            <person name="Kraft C.L."/>
            <person name="Lu F."/>
            <person name="Nguyen T."/>
            <person name="Nusskern D.R."/>
            <person name="Pfannkoch C.M."/>
            <person name="Sitter C."/>
            <person name="Sutton G.G."/>
            <person name="Venter J.C."/>
            <person name="Wang Z."/>
            <person name="Woodage T."/>
            <person name="Zheng X.H."/>
            <person name="Zhong F."/>
        </authorList>
    </citation>
    <scope>NUCLEOTIDE SEQUENCE [LARGE SCALE GENOMIC DNA]</scope>
    <source>
        <strain>BN</strain>
        <strain evidence="2">Sprague-Dawley</strain>
    </source>
</reference>
<dbReference type="Proteomes" id="UP000234681">
    <property type="component" value="Chromosome 14"/>
</dbReference>
<dbReference type="EMBL" id="CH473963">
    <property type="protein sequence ID" value="EDL99991.1"/>
    <property type="molecule type" value="Genomic_DNA"/>
</dbReference>
<protein>
    <submittedName>
        <fullName evidence="1">RCG35685</fullName>
    </submittedName>
</protein>
<dbReference type="AlphaFoldDB" id="A6IJS8"/>
<accession>A6IJS8</accession>
<organism evidence="1 2">
    <name type="scientific">Rattus norvegicus</name>
    <name type="common">Rat</name>
    <dbReference type="NCBI Taxonomy" id="10116"/>
    <lineage>
        <taxon>Eukaryota</taxon>
        <taxon>Metazoa</taxon>
        <taxon>Chordata</taxon>
        <taxon>Craniata</taxon>
        <taxon>Vertebrata</taxon>
        <taxon>Euteleostomi</taxon>
        <taxon>Mammalia</taxon>
        <taxon>Eutheria</taxon>
        <taxon>Euarchontoglires</taxon>
        <taxon>Glires</taxon>
        <taxon>Rodentia</taxon>
        <taxon>Myomorpha</taxon>
        <taxon>Muroidea</taxon>
        <taxon>Muridae</taxon>
        <taxon>Murinae</taxon>
        <taxon>Rattus</taxon>
    </lineage>
</organism>
<proteinExistence type="predicted"/>